<feature type="transmembrane region" description="Helical" evidence="7">
    <location>
        <begin position="111"/>
        <end position="131"/>
    </location>
</feature>
<gene>
    <name evidence="8" type="ORF">WJX75_000059</name>
</gene>
<feature type="transmembrane region" description="Helical" evidence="7">
    <location>
        <begin position="336"/>
        <end position="357"/>
    </location>
</feature>
<keyword evidence="4 7" id="KW-1133">Transmembrane helix</keyword>
<dbReference type="EMBL" id="JALJOT010000012">
    <property type="protein sequence ID" value="KAK9904666.1"/>
    <property type="molecule type" value="Genomic_DNA"/>
</dbReference>
<feature type="region of interest" description="Disordered" evidence="6">
    <location>
        <begin position="583"/>
        <end position="609"/>
    </location>
</feature>
<evidence type="ECO:0000256" key="6">
    <source>
        <dbReference type="SAM" id="MobiDB-lite"/>
    </source>
</evidence>
<dbReference type="Pfam" id="PF04791">
    <property type="entry name" value="LMBR1"/>
    <property type="match status" value="1"/>
</dbReference>
<evidence type="ECO:0008006" key="10">
    <source>
        <dbReference type="Google" id="ProtNLM"/>
    </source>
</evidence>
<dbReference type="InterPro" id="IPR051584">
    <property type="entry name" value="GPCR-associated_LMBR1"/>
</dbReference>
<comment type="similarity">
    <text evidence="2">Belongs to the LIMR family.</text>
</comment>
<evidence type="ECO:0000256" key="4">
    <source>
        <dbReference type="ARBA" id="ARBA00022989"/>
    </source>
</evidence>
<evidence type="ECO:0000313" key="9">
    <source>
        <dbReference type="Proteomes" id="UP001491310"/>
    </source>
</evidence>
<keyword evidence="9" id="KW-1185">Reference proteome</keyword>
<comment type="caution">
    <text evidence="8">The sequence shown here is derived from an EMBL/GenBank/DDBJ whole genome shotgun (WGS) entry which is preliminary data.</text>
</comment>
<feature type="transmembrane region" description="Helical" evidence="7">
    <location>
        <begin position="29"/>
        <end position="50"/>
    </location>
</feature>
<name>A0ABR2YFP4_9CHLO</name>
<evidence type="ECO:0000256" key="5">
    <source>
        <dbReference type="ARBA" id="ARBA00023136"/>
    </source>
</evidence>
<sequence>MWLFYAVSLPLTVVGVVYTLHYVPSRGTGWLVKVNVGVAWICALATLILVPSDVYHAMQGQHLDLLRQWWRISYWYGFVAQFTFLPFHQEYVDSGAFTVCGRLGSALKNNLIFYAILTAVGAFGLVLLLITGELAPANVLGFCVAASNAFGLIAGIFLMGYGLVAVPRQLWRTANIQGAHSALCHKAGLQADKALAARKDLEKTAALVQKVSATFGRRDSLRRYMDRIEAMISESGEASALGVGDVEAGADLDYFDLEDLAKLRRHVRRAIEDTQREREIYHDIVLQYFEVSDVLSNRLKRGQPFVSSTRQHRLPNLLGHVEWWWRCILRGWVYRFLAFMLAVLSIVIVLAEATISPHLPNLSVFSRALHETSGNELATELLTFVSLAYPCLCAYYAIFKLGRFSFYMLVPGHTSAYSLLANAMLMSRFAPPLAFNFMAGIALPPSKSYSPGRDVTETVFYEEFGVLMMHQPLIGWDFTTYLPVALVPYMLMLVFNVFNRVASMFTRSVSIEFDDDFETKSGAAAKGLRLLQMELDNHNAGRPLGLTITNSGRGEAVHNLKPESSTKSRRWLFWRSKPQSSLLADEYSPGQSSGGPEMALSRSVISAGS</sequence>
<protein>
    <recommendedName>
        <fullName evidence="10">LMBR1-domain-containing protein</fullName>
    </recommendedName>
</protein>
<keyword evidence="5 7" id="KW-0472">Membrane</keyword>
<dbReference type="Proteomes" id="UP001491310">
    <property type="component" value="Unassembled WGS sequence"/>
</dbReference>
<feature type="transmembrane region" description="Helical" evidence="7">
    <location>
        <begin position="137"/>
        <end position="164"/>
    </location>
</feature>
<evidence type="ECO:0000256" key="1">
    <source>
        <dbReference type="ARBA" id="ARBA00004141"/>
    </source>
</evidence>
<dbReference type="PANTHER" id="PTHR21355">
    <property type="entry name" value="G-PROTEIN COUPLED RECEPTOR-ASSOCIATED PROTEIN LMBRD2"/>
    <property type="match status" value="1"/>
</dbReference>
<evidence type="ECO:0000256" key="7">
    <source>
        <dbReference type="SAM" id="Phobius"/>
    </source>
</evidence>
<accession>A0ABR2YFP4</accession>
<organism evidence="8 9">
    <name type="scientific">Coccomyxa subellipsoidea</name>
    <dbReference type="NCBI Taxonomy" id="248742"/>
    <lineage>
        <taxon>Eukaryota</taxon>
        <taxon>Viridiplantae</taxon>
        <taxon>Chlorophyta</taxon>
        <taxon>core chlorophytes</taxon>
        <taxon>Trebouxiophyceae</taxon>
        <taxon>Trebouxiophyceae incertae sedis</taxon>
        <taxon>Coccomyxaceae</taxon>
        <taxon>Coccomyxa</taxon>
    </lineage>
</organism>
<comment type="subcellular location">
    <subcellularLocation>
        <location evidence="1">Membrane</location>
        <topology evidence="1">Multi-pass membrane protein</topology>
    </subcellularLocation>
</comment>
<reference evidence="8 9" key="1">
    <citation type="journal article" date="2024" name="Nat. Commun.">
        <title>Phylogenomics reveals the evolutionary origins of lichenization in chlorophyte algae.</title>
        <authorList>
            <person name="Puginier C."/>
            <person name="Libourel C."/>
            <person name="Otte J."/>
            <person name="Skaloud P."/>
            <person name="Haon M."/>
            <person name="Grisel S."/>
            <person name="Petersen M."/>
            <person name="Berrin J.G."/>
            <person name="Delaux P.M."/>
            <person name="Dal Grande F."/>
            <person name="Keller J."/>
        </authorList>
    </citation>
    <scope>NUCLEOTIDE SEQUENCE [LARGE SCALE GENOMIC DNA]</scope>
    <source>
        <strain evidence="8 9">SAG 216-7</strain>
    </source>
</reference>
<evidence type="ECO:0000313" key="8">
    <source>
        <dbReference type="EMBL" id="KAK9904666.1"/>
    </source>
</evidence>
<keyword evidence="3 7" id="KW-0812">Transmembrane</keyword>
<dbReference type="InterPro" id="IPR006876">
    <property type="entry name" value="LMBR1-like_membr_prot"/>
</dbReference>
<feature type="transmembrane region" description="Helical" evidence="7">
    <location>
        <begin position="377"/>
        <end position="398"/>
    </location>
</feature>
<feature type="transmembrane region" description="Helical" evidence="7">
    <location>
        <begin position="478"/>
        <end position="498"/>
    </location>
</feature>
<evidence type="ECO:0000256" key="2">
    <source>
        <dbReference type="ARBA" id="ARBA00010487"/>
    </source>
</evidence>
<dbReference type="PANTHER" id="PTHR21355:SF0">
    <property type="entry name" value="G-PROTEIN COUPLED RECEPTOR-ASSOCIATED PROTEIN LMBRD2"/>
    <property type="match status" value="1"/>
</dbReference>
<proteinExistence type="inferred from homology"/>
<evidence type="ECO:0000256" key="3">
    <source>
        <dbReference type="ARBA" id="ARBA00022692"/>
    </source>
</evidence>